<dbReference type="RefSeq" id="XP_008819450.1">
    <property type="nucleotide sequence ID" value="XM_008821228.1"/>
</dbReference>
<feature type="region of interest" description="Disordered" evidence="1">
    <location>
        <begin position="62"/>
        <end position="96"/>
    </location>
</feature>
<sequence>MTKVKILRSRRKKAERRRRELLKESNTKAIRIEIQAGSIGGIRLKSITNRVRGDTRALSLSLTSDLRSKEDNNVQQNPRSGNSDNRIKQEAAQEKH</sequence>
<feature type="compositionally biased region" description="Basic residues" evidence="1">
    <location>
        <begin position="1"/>
        <end position="16"/>
    </location>
</feature>
<feature type="region of interest" description="Disordered" evidence="1">
    <location>
        <begin position="1"/>
        <end position="21"/>
    </location>
</feature>
<protein>
    <submittedName>
        <fullName evidence="2">Uncharacterized protein</fullName>
    </submittedName>
</protein>
<evidence type="ECO:0000313" key="2">
    <source>
        <dbReference type="EMBL" id="EUD63962.1"/>
    </source>
</evidence>
<evidence type="ECO:0000313" key="3">
    <source>
        <dbReference type="Proteomes" id="UP000030640"/>
    </source>
</evidence>
<proteinExistence type="predicted"/>
<dbReference type="AlphaFoldDB" id="W6ZSR7"/>
<reference evidence="2 3" key="1">
    <citation type="submission" date="2013-02" db="EMBL/GenBank/DDBJ databases">
        <title>The Genome Sequence of Plasmodium inui San Antonio 1.</title>
        <authorList>
            <consortium name="The Broad Institute Genome Sequencing Platform"/>
            <consortium name="The Broad Institute Genome Sequencing Center for Infectious Disease"/>
            <person name="Neafsey D."/>
            <person name="Cheeseman I."/>
            <person name="Volkman S."/>
            <person name="Adams J."/>
            <person name="Walker B."/>
            <person name="Young S.K."/>
            <person name="Zeng Q."/>
            <person name="Gargeya S."/>
            <person name="Fitzgerald M."/>
            <person name="Haas B."/>
            <person name="Abouelleil A."/>
            <person name="Alvarado L."/>
            <person name="Arachchi H.M."/>
            <person name="Berlin A.M."/>
            <person name="Chapman S.B."/>
            <person name="Dewar J."/>
            <person name="Goldberg J."/>
            <person name="Griggs A."/>
            <person name="Gujja S."/>
            <person name="Hansen M."/>
            <person name="Howarth C."/>
            <person name="Imamovic A."/>
            <person name="Larimer J."/>
            <person name="McCowan C."/>
            <person name="Murphy C."/>
            <person name="Neiman D."/>
            <person name="Pearson M."/>
            <person name="Priest M."/>
            <person name="Roberts A."/>
            <person name="Saif S."/>
            <person name="Shea T."/>
            <person name="Sisk P."/>
            <person name="Sykes S."/>
            <person name="Wortman J."/>
            <person name="Nusbaum C."/>
            <person name="Birren B."/>
        </authorList>
    </citation>
    <scope>NUCLEOTIDE SEQUENCE [LARGE SCALE GENOMIC DNA]</scope>
    <source>
        <strain evidence="2 3">San Antonio 1</strain>
    </source>
</reference>
<dbReference type="EMBL" id="KI965584">
    <property type="protein sequence ID" value="EUD63962.1"/>
    <property type="molecule type" value="Genomic_DNA"/>
</dbReference>
<feature type="compositionally biased region" description="Polar residues" evidence="1">
    <location>
        <begin position="73"/>
        <end position="84"/>
    </location>
</feature>
<dbReference type="VEuPathDB" id="PlasmoDB:C922_05657"/>
<keyword evidence="3" id="KW-1185">Reference proteome</keyword>
<accession>W6ZSR7</accession>
<evidence type="ECO:0000256" key="1">
    <source>
        <dbReference type="SAM" id="MobiDB-lite"/>
    </source>
</evidence>
<dbReference type="GeneID" id="20040931"/>
<gene>
    <name evidence="2" type="ORF">C922_05657</name>
</gene>
<name>W6ZSR7_9APIC</name>
<organism evidence="2 3">
    <name type="scientific">Plasmodium inui San Antonio 1</name>
    <dbReference type="NCBI Taxonomy" id="1237626"/>
    <lineage>
        <taxon>Eukaryota</taxon>
        <taxon>Sar</taxon>
        <taxon>Alveolata</taxon>
        <taxon>Apicomplexa</taxon>
        <taxon>Aconoidasida</taxon>
        <taxon>Haemosporida</taxon>
        <taxon>Plasmodiidae</taxon>
        <taxon>Plasmodium</taxon>
        <taxon>Plasmodium (Plasmodium)</taxon>
    </lineage>
</organism>
<feature type="compositionally biased region" description="Basic and acidic residues" evidence="1">
    <location>
        <begin position="85"/>
        <end position="96"/>
    </location>
</feature>
<dbReference type="Proteomes" id="UP000030640">
    <property type="component" value="Unassembled WGS sequence"/>
</dbReference>